<proteinExistence type="predicted"/>
<feature type="coiled-coil region" evidence="1">
    <location>
        <begin position="13"/>
        <end position="54"/>
    </location>
</feature>
<comment type="caution">
    <text evidence="3">The sequence shown here is derived from an EMBL/GenBank/DDBJ whole genome shotgun (WGS) entry which is preliminary data.</text>
</comment>
<evidence type="ECO:0000256" key="2">
    <source>
        <dbReference type="SAM" id="MobiDB-lite"/>
    </source>
</evidence>
<reference evidence="3 4" key="1">
    <citation type="submission" date="2023-07" db="EMBL/GenBank/DDBJ databases">
        <title>Sequencing the genomes of 1000 actinobacteria strains.</title>
        <authorList>
            <person name="Klenk H.-P."/>
        </authorList>
    </citation>
    <scope>NUCLEOTIDE SEQUENCE [LARGE SCALE GENOMIC DNA]</scope>
    <source>
        <strain evidence="3 4">DSM 41600</strain>
    </source>
</reference>
<organism evidence="3 4">
    <name type="scientific">Streptomyces demainii</name>
    <dbReference type="NCBI Taxonomy" id="588122"/>
    <lineage>
        <taxon>Bacteria</taxon>
        <taxon>Bacillati</taxon>
        <taxon>Actinomycetota</taxon>
        <taxon>Actinomycetes</taxon>
        <taxon>Kitasatosporales</taxon>
        <taxon>Streptomycetaceae</taxon>
        <taxon>Streptomyces</taxon>
    </lineage>
</organism>
<evidence type="ECO:0000256" key="1">
    <source>
        <dbReference type="SAM" id="Coils"/>
    </source>
</evidence>
<sequence length="170" mass="18266">MASATSSSAHPLIARLRQLADAEQARREAADRSLAEAERVLQQARQAQRVAAERHAAVLATVEAAEAYAVGLSTDAPEAKVTNAHEEPSPANTRETPSASLTQLVLDAFEPDGDTTLPMFYERVLKARPGTTESGVRAKLSTLHKSGLVKIVRRGVYQLSKNPEEDHTGS</sequence>
<evidence type="ECO:0000313" key="4">
    <source>
        <dbReference type="Proteomes" id="UP001234880"/>
    </source>
</evidence>
<dbReference type="RefSeq" id="WP_159066212.1">
    <property type="nucleotide sequence ID" value="NZ_JAURUE010000001.1"/>
</dbReference>
<accession>A0ABT9KHQ3</accession>
<keyword evidence="1" id="KW-0175">Coiled coil</keyword>
<dbReference type="Proteomes" id="UP001234880">
    <property type="component" value="Unassembled WGS sequence"/>
</dbReference>
<feature type="region of interest" description="Disordered" evidence="2">
    <location>
        <begin position="74"/>
        <end position="100"/>
    </location>
</feature>
<gene>
    <name evidence="3" type="ORF">JOF35_000211</name>
</gene>
<keyword evidence="4" id="KW-1185">Reference proteome</keyword>
<name>A0ABT9KHQ3_9ACTN</name>
<feature type="compositionally biased region" description="Polar residues" evidence="2">
    <location>
        <begin position="90"/>
        <end position="100"/>
    </location>
</feature>
<protein>
    <submittedName>
        <fullName evidence="3">Uncharacterized protein</fullName>
    </submittedName>
</protein>
<dbReference type="EMBL" id="JAURUE010000001">
    <property type="protein sequence ID" value="MDP9607934.1"/>
    <property type="molecule type" value="Genomic_DNA"/>
</dbReference>
<evidence type="ECO:0000313" key="3">
    <source>
        <dbReference type="EMBL" id="MDP9607934.1"/>
    </source>
</evidence>